<evidence type="ECO:0000256" key="3">
    <source>
        <dbReference type="ARBA" id="ARBA00012922"/>
    </source>
</evidence>
<dbReference type="Gene3D" id="3.90.1300.10">
    <property type="entry name" value="Amidase signature (AS) domain"/>
    <property type="match status" value="1"/>
</dbReference>
<reference evidence="8 9" key="1">
    <citation type="submission" date="2015-01" db="EMBL/GenBank/DDBJ databases">
        <title>The Genome Sequence of Rhinocladiella mackenzie CBS 650.93.</title>
        <authorList>
            <consortium name="The Broad Institute Genomics Platform"/>
            <person name="Cuomo C."/>
            <person name="de Hoog S."/>
            <person name="Gorbushina A."/>
            <person name="Stielow B."/>
            <person name="Teixiera M."/>
            <person name="Abouelleil A."/>
            <person name="Chapman S.B."/>
            <person name="Priest M."/>
            <person name="Young S.K."/>
            <person name="Wortman J."/>
            <person name="Nusbaum C."/>
            <person name="Birren B."/>
        </authorList>
    </citation>
    <scope>NUCLEOTIDE SEQUENCE [LARGE SCALE GENOMIC DNA]</scope>
    <source>
        <strain evidence="8 9">CBS 650.93</strain>
    </source>
</reference>
<feature type="binding site" evidence="6">
    <location>
        <position position="194"/>
    </location>
    <ligand>
        <name>substrate</name>
    </ligand>
</feature>
<comment type="catalytic activity">
    <reaction evidence="1">
        <text>a monocarboxylic acid amide + H2O = a monocarboxylate + NH4(+)</text>
        <dbReference type="Rhea" id="RHEA:12020"/>
        <dbReference type="ChEBI" id="CHEBI:15377"/>
        <dbReference type="ChEBI" id="CHEBI:28938"/>
        <dbReference type="ChEBI" id="CHEBI:35757"/>
        <dbReference type="ChEBI" id="CHEBI:83628"/>
        <dbReference type="EC" id="3.5.1.4"/>
    </reaction>
</comment>
<gene>
    <name evidence="8" type="ORF">Z518_06529</name>
</gene>
<evidence type="ECO:0000256" key="1">
    <source>
        <dbReference type="ARBA" id="ARBA00001311"/>
    </source>
</evidence>
<protein>
    <recommendedName>
        <fullName evidence="3">amidase</fullName>
        <ecNumber evidence="3">3.5.1.4</ecNumber>
    </recommendedName>
</protein>
<keyword evidence="4" id="KW-0378">Hydrolase</keyword>
<feature type="binding site" evidence="6">
    <location>
        <position position="220"/>
    </location>
    <ligand>
        <name>substrate</name>
    </ligand>
</feature>
<dbReference type="STRING" id="1442369.A0A0D2IAY3"/>
<dbReference type="SUPFAM" id="SSF75304">
    <property type="entry name" value="Amidase signature (AS) enzymes"/>
    <property type="match status" value="1"/>
</dbReference>
<dbReference type="EC" id="3.5.1.4" evidence="3"/>
<dbReference type="AlphaFoldDB" id="A0A0D2IAY3"/>
<dbReference type="Proteomes" id="UP000053617">
    <property type="component" value="Unassembled WGS sequence"/>
</dbReference>
<organism evidence="8 9">
    <name type="scientific">Rhinocladiella mackenziei CBS 650.93</name>
    <dbReference type="NCBI Taxonomy" id="1442369"/>
    <lineage>
        <taxon>Eukaryota</taxon>
        <taxon>Fungi</taxon>
        <taxon>Dikarya</taxon>
        <taxon>Ascomycota</taxon>
        <taxon>Pezizomycotina</taxon>
        <taxon>Eurotiomycetes</taxon>
        <taxon>Chaetothyriomycetidae</taxon>
        <taxon>Chaetothyriales</taxon>
        <taxon>Herpotrichiellaceae</taxon>
        <taxon>Rhinocladiella</taxon>
    </lineage>
</organism>
<keyword evidence="9" id="KW-1185">Reference proteome</keyword>
<name>A0A0D2IAY3_9EURO</name>
<dbReference type="Pfam" id="PF01425">
    <property type="entry name" value="Amidase"/>
    <property type="match status" value="1"/>
</dbReference>
<evidence type="ECO:0000313" key="8">
    <source>
        <dbReference type="EMBL" id="KIX02979.1"/>
    </source>
</evidence>
<sequence>MAATRDPYQVIAQRKQAARSQLIPKEWLIPESSLKDYTSSPTASVLDVPKDCGIMTTHELDITESHDAVDLLEMLKKGPSQGGYGVEEVMTAFCKRAAIAQQVTNCLTEIFFDAAIERARKLDSEREKNPTQTLPPLWGLPMSLKDSFKIPGFDATIGLVHFADQPCDEYSALPKLLFELGAVFYCKTNVPQTMMTADSENNVFGRTMNPHNRALTAGGSSGGEGALIAMRGSIIGIGTDIAGSIRIPSHCCGIYGFKPSANIVPYAGQQSPVAKGMPGILPVAGPMATSMRSCEFMMKTIMSNQPWKVDVDCLHIPWQGLQAPNGGKLRIGVLEDEEMFTATPPMRRALRQATDKLQKAGMELVEVKLPNVAQDIGTVWTSFSWEGSKTVLDYISSADEPLVESVKRIGLVAMPSKSLQDLFSWNVARHKAETAYRDVWLENKLDAVINPLAPHTATPLDCWAAVAQALWNFVDYPSCIIPTGKVEPGDVVDHAAKYGENDEKVYAMYTGPDDYRGAPTTVQLIGMKQEDERLAVMARIVDHVLNGQ</sequence>
<dbReference type="InterPro" id="IPR023631">
    <property type="entry name" value="Amidase_dom"/>
</dbReference>
<evidence type="ECO:0000313" key="9">
    <source>
        <dbReference type="Proteomes" id="UP000053617"/>
    </source>
</evidence>
<dbReference type="InterPro" id="IPR020556">
    <property type="entry name" value="Amidase_CS"/>
</dbReference>
<proteinExistence type="inferred from homology"/>
<feature type="active site" description="Charge relay system" evidence="5">
    <location>
        <position position="145"/>
    </location>
</feature>
<evidence type="ECO:0000256" key="5">
    <source>
        <dbReference type="PIRSR" id="PIRSR001221-1"/>
    </source>
</evidence>
<dbReference type="InterPro" id="IPR036928">
    <property type="entry name" value="AS_sf"/>
</dbReference>
<feature type="binding site" evidence="6">
    <location>
        <begin position="241"/>
        <end position="244"/>
    </location>
    <ligand>
        <name>substrate</name>
    </ligand>
</feature>
<dbReference type="VEuPathDB" id="FungiDB:Z518_06529"/>
<dbReference type="GO" id="GO:0004040">
    <property type="term" value="F:amidase activity"/>
    <property type="evidence" value="ECO:0007669"/>
    <property type="project" value="UniProtKB-EC"/>
</dbReference>
<feature type="active site" description="Acyl-ester intermediate" evidence="5">
    <location>
        <position position="244"/>
    </location>
</feature>
<dbReference type="EMBL" id="KN847479">
    <property type="protein sequence ID" value="KIX02979.1"/>
    <property type="molecule type" value="Genomic_DNA"/>
</dbReference>
<dbReference type="RefSeq" id="XP_013270115.1">
    <property type="nucleotide sequence ID" value="XM_013414661.1"/>
</dbReference>
<dbReference type="PANTHER" id="PTHR46072">
    <property type="entry name" value="AMIDASE-RELATED-RELATED"/>
    <property type="match status" value="1"/>
</dbReference>
<dbReference type="HOGENOM" id="CLU_009600_9_2_1"/>
<dbReference type="PIRSF" id="PIRSF001221">
    <property type="entry name" value="Amidase_fungi"/>
    <property type="match status" value="1"/>
</dbReference>
<evidence type="ECO:0000256" key="6">
    <source>
        <dbReference type="PIRSR" id="PIRSR001221-2"/>
    </source>
</evidence>
<dbReference type="GeneID" id="25294600"/>
<dbReference type="PANTHER" id="PTHR46072:SF3">
    <property type="entry name" value="AMIDASE"/>
    <property type="match status" value="1"/>
</dbReference>
<evidence type="ECO:0000259" key="7">
    <source>
        <dbReference type="Pfam" id="PF01425"/>
    </source>
</evidence>
<evidence type="ECO:0000256" key="4">
    <source>
        <dbReference type="ARBA" id="ARBA00022801"/>
    </source>
</evidence>
<dbReference type="PROSITE" id="PS00571">
    <property type="entry name" value="AMIDASES"/>
    <property type="match status" value="1"/>
</dbReference>
<comment type="similarity">
    <text evidence="2">Belongs to the amidase family.</text>
</comment>
<dbReference type="OrthoDB" id="6428749at2759"/>
<evidence type="ECO:0000256" key="2">
    <source>
        <dbReference type="ARBA" id="ARBA00009199"/>
    </source>
</evidence>
<feature type="domain" description="Amidase" evidence="7">
    <location>
        <begin position="88"/>
        <end position="534"/>
    </location>
</feature>
<accession>A0A0D2IAY3</accession>
<feature type="active site" description="Charge relay system" evidence="5">
    <location>
        <position position="220"/>
    </location>
</feature>